<evidence type="ECO:0000313" key="2">
    <source>
        <dbReference type="EMBL" id="ACY88863.1"/>
    </source>
</evidence>
<reference evidence="2 3" key="1">
    <citation type="journal article" date="2010" name="J. Bacteriol.">
        <title>Short-term signatures of evolutionary change in the Salmonella enterica serovar typhimurium 14028 genome.</title>
        <authorList>
            <person name="Jarvik T."/>
            <person name="Smillie C."/>
            <person name="Groisman E.A."/>
            <person name="Ochman H."/>
        </authorList>
    </citation>
    <scope>NUCLEOTIDE SEQUENCE [LARGE SCALE GENOMIC DNA]</scope>
    <source>
        <strain evidence="3">14028s / SGSC 2262</strain>
    </source>
</reference>
<dbReference type="KEGG" id="seo:STM14_2411"/>
<evidence type="ECO:0000256" key="1">
    <source>
        <dbReference type="SAM" id="Phobius"/>
    </source>
</evidence>
<keyword evidence="1" id="KW-0472">Membrane</keyword>
<dbReference type="Proteomes" id="UP000002695">
    <property type="component" value="Chromosome"/>
</dbReference>
<protein>
    <submittedName>
        <fullName evidence="2">Uncharacterized protein</fullName>
    </submittedName>
</protein>
<accession>A0A0F6B2X4</accession>
<keyword evidence="3" id="KW-1185">Reference proteome</keyword>
<gene>
    <name evidence="2" type="ordered locus">STM14_2411</name>
</gene>
<feature type="transmembrane region" description="Helical" evidence="1">
    <location>
        <begin position="41"/>
        <end position="66"/>
    </location>
</feature>
<dbReference type="EMBL" id="CP001363">
    <property type="protein sequence ID" value="ACY88863.1"/>
    <property type="molecule type" value="Genomic_DNA"/>
</dbReference>
<proteinExistence type="predicted"/>
<evidence type="ECO:0000313" key="3">
    <source>
        <dbReference type="Proteomes" id="UP000002695"/>
    </source>
</evidence>
<keyword evidence="1" id="KW-1133">Transmembrane helix</keyword>
<name>A0A0F6B2X4_SALT1</name>
<dbReference type="AlphaFoldDB" id="A0A0F6B2X4"/>
<dbReference type="HOGENOM" id="CLU_2737655_0_0_6"/>
<organism evidence="2 3">
    <name type="scientific">Salmonella typhimurium (strain 14028s / SGSC 2262)</name>
    <dbReference type="NCBI Taxonomy" id="588858"/>
    <lineage>
        <taxon>Bacteria</taxon>
        <taxon>Pseudomonadati</taxon>
        <taxon>Pseudomonadota</taxon>
        <taxon>Gammaproteobacteria</taxon>
        <taxon>Enterobacterales</taxon>
        <taxon>Enterobacteriaceae</taxon>
        <taxon>Salmonella</taxon>
    </lineage>
</organism>
<sequence length="71" mass="8594">MPKPAARVNAFLFQKDNYNARQHNNFDVYYIHPFYFTVSDYAFPAVITSFWRAFCLVHHLGVYLFCYPHRR</sequence>
<keyword evidence="1" id="KW-0812">Transmembrane</keyword>